<sequence length="382" mass="42142">MGAGGAARPGQQSTGDGPRGMLRWKLPEESRECPGHLPATRQNCFQTAEKCSSTMFSAIFHIVWTDIPQRGANRMGERVAGADDRQLSAGIRGTGGVPHRSLGRCLRGMRQEAGLSIEVAARAIGRGAGTLHRLETGAPNVVVRDADLRRLCQLYQRVDMLPVLKSLAAQGKTPSWLDEYSDQVHPTFNAYLQMEAAASSLTGYRPDMLSGLFQIPEYARALDRTYFPSDTPEEIERRVHVRRKRQRLITRDLAPMTVALMLDEAVIRRAVGSPRVMAAQLRHLAGLPPNVRVSLLPFDAGFPLGTSSGPFTILDFASDHDGRTLEPPVVYAESYAGDIYLERDASVSRYRAAMTVMQQVALDVPSTKRLLRQVAKEYDCVR</sequence>
<dbReference type="InterPro" id="IPR010982">
    <property type="entry name" value="Lambda_DNA-bd_dom_sf"/>
</dbReference>
<reference evidence="4" key="1">
    <citation type="journal article" date="2019" name="Int. J. Syst. Evol. Microbiol.">
        <title>The Global Catalogue of Microorganisms (GCM) 10K type strain sequencing project: providing services to taxonomists for standard genome sequencing and annotation.</title>
        <authorList>
            <consortium name="The Broad Institute Genomics Platform"/>
            <consortium name="The Broad Institute Genome Sequencing Center for Infectious Disease"/>
            <person name="Wu L."/>
            <person name="Ma J."/>
        </authorList>
    </citation>
    <scope>NUCLEOTIDE SEQUENCE [LARGE SCALE GENOMIC DNA]</scope>
    <source>
        <strain evidence="4">CGMCC 4.7330</strain>
    </source>
</reference>
<dbReference type="Proteomes" id="UP001595696">
    <property type="component" value="Unassembled WGS sequence"/>
</dbReference>
<gene>
    <name evidence="3" type="ORF">ACFO0B_27675</name>
</gene>
<dbReference type="InterPro" id="IPR001387">
    <property type="entry name" value="Cro/C1-type_HTH"/>
</dbReference>
<dbReference type="InterPro" id="IPR043917">
    <property type="entry name" value="DUF5753"/>
</dbReference>
<evidence type="ECO:0000313" key="4">
    <source>
        <dbReference type="Proteomes" id="UP001595696"/>
    </source>
</evidence>
<proteinExistence type="predicted"/>
<comment type="caution">
    <text evidence="3">The sequence shown here is derived from an EMBL/GenBank/DDBJ whole genome shotgun (WGS) entry which is preliminary data.</text>
</comment>
<dbReference type="EMBL" id="JBHSAX010000023">
    <property type="protein sequence ID" value="MFC3965786.1"/>
    <property type="molecule type" value="Genomic_DNA"/>
</dbReference>
<keyword evidence="4" id="KW-1185">Reference proteome</keyword>
<dbReference type="Pfam" id="PF19054">
    <property type="entry name" value="DUF5753"/>
    <property type="match status" value="1"/>
</dbReference>
<dbReference type="RefSeq" id="WP_378615960.1">
    <property type="nucleotide sequence ID" value="NZ_JBHSAX010000023.1"/>
</dbReference>
<dbReference type="Gene3D" id="1.10.260.40">
    <property type="entry name" value="lambda repressor-like DNA-binding domains"/>
    <property type="match status" value="1"/>
</dbReference>
<organism evidence="3 4">
    <name type="scientific">Nocardia jiangsuensis</name>
    <dbReference type="NCBI Taxonomy" id="1691563"/>
    <lineage>
        <taxon>Bacteria</taxon>
        <taxon>Bacillati</taxon>
        <taxon>Actinomycetota</taxon>
        <taxon>Actinomycetes</taxon>
        <taxon>Mycobacteriales</taxon>
        <taxon>Nocardiaceae</taxon>
        <taxon>Nocardia</taxon>
    </lineage>
</organism>
<protein>
    <submittedName>
        <fullName evidence="3">Helix-turn-helix domain-containing protein</fullName>
    </submittedName>
</protein>
<accession>A0ABV8E0H2</accession>
<feature type="domain" description="DUF5753" evidence="2">
    <location>
        <begin position="189"/>
        <end position="373"/>
    </location>
</feature>
<dbReference type="SUPFAM" id="SSF47413">
    <property type="entry name" value="lambda repressor-like DNA-binding domains"/>
    <property type="match status" value="1"/>
</dbReference>
<evidence type="ECO:0000259" key="2">
    <source>
        <dbReference type="Pfam" id="PF19054"/>
    </source>
</evidence>
<evidence type="ECO:0000313" key="3">
    <source>
        <dbReference type="EMBL" id="MFC3965786.1"/>
    </source>
</evidence>
<dbReference type="CDD" id="cd00093">
    <property type="entry name" value="HTH_XRE"/>
    <property type="match status" value="1"/>
</dbReference>
<name>A0ABV8E0H2_9NOCA</name>
<dbReference type="Pfam" id="PF13560">
    <property type="entry name" value="HTH_31"/>
    <property type="match status" value="1"/>
</dbReference>
<feature type="region of interest" description="Disordered" evidence="1">
    <location>
        <begin position="1"/>
        <end position="22"/>
    </location>
</feature>
<evidence type="ECO:0000256" key="1">
    <source>
        <dbReference type="SAM" id="MobiDB-lite"/>
    </source>
</evidence>